<evidence type="ECO:0000256" key="1">
    <source>
        <dbReference type="ARBA" id="ARBA00022448"/>
    </source>
</evidence>
<organism evidence="9 10">
    <name type="scientific">Celerinatantimonas diazotrophica</name>
    <dbReference type="NCBI Taxonomy" id="412034"/>
    <lineage>
        <taxon>Bacteria</taxon>
        <taxon>Pseudomonadati</taxon>
        <taxon>Pseudomonadota</taxon>
        <taxon>Gammaproteobacteria</taxon>
        <taxon>Celerinatantimonadaceae</taxon>
        <taxon>Celerinatantimonas</taxon>
    </lineage>
</organism>
<dbReference type="SMART" id="SM00900">
    <property type="entry name" value="FMN_bind"/>
    <property type="match status" value="1"/>
</dbReference>
<keyword evidence="6" id="KW-1278">Translocase</keyword>
<dbReference type="InterPro" id="IPR007329">
    <property type="entry name" value="FMN-bd"/>
</dbReference>
<feature type="domain" description="FMN-binding" evidence="8">
    <location>
        <begin position="101"/>
        <end position="193"/>
    </location>
</feature>
<comment type="subunit">
    <text evidence="6">The complex is composed of six subunits: RnfA, RnfB, RnfC, RnfD, RnfE and RnfG.</text>
</comment>
<keyword evidence="6 7" id="KW-0812">Transmembrane</keyword>
<dbReference type="PANTHER" id="PTHR36118">
    <property type="entry name" value="ION-TRANSLOCATING OXIDOREDUCTASE COMPLEX SUBUNIT G"/>
    <property type="match status" value="1"/>
</dbReference>
<dbReference type="GO" id="GO:0009055">
    <property type="term" value="F:electron transfer activity"/>
    <property type="evidence" value="ECO:0007669"/>
    <property type="project" value="InterPro"/>
</dbReference>
<evidence type="ECO:0000256" key="5">
    <source>
        <dbReference type="ARBA" id="ARBA00022982"/>
    </source>
</evidence>
<dbReference type="PIRSF" id="PIRSF006091">
    <property type="entry name" value="E_trnsport_RnfG"/>
    <property type="match status" value="1"/>
</dbReference>
<comment type="similarity">
    <text evidence="6">Belongs to the RnfG family.</text>
</comment>
<evidence type="ECO:0000256" key="3">
    <source>
        <dbReference type="ARBA" id="ARBA00022630"/>
    </source>
</evidence>
<keyword evidence="6" id="KW-0997">Cell inner membrane</keyword>
<keyword evidence="6 7" id="KW-0472">Membrane</keyword>
<evidence type="ECO:0000256" key="4">
    <source>
        <dbReference type="ARBA" id="ARBA00022643"/>
    </source>
</evidence>
<comment type="cofactor">
    <cofactor evidence="6">
        <name>FMN</name>
        <dbReference type="ChEBI" id="CHEBI:58210"/>
    </cofactor>
</comment>
<evidence type="ECO:0000256" key="7">
    <source>
        <dbReference type="SAM" id="Phobius"/>
    </source>
</evidence>
<evidence type="ECO:0000259" key="8">
    <source>
        <dbReference type="SMART" id="SM00900"/>
    </source>
</evidence>
<keyword evidence="6 7" id="KW-1133">Transmembrane helix</keyword>
<keyword evidence="2 6" id="KW-0597">Phosphoprotein</keyword>
<dbReference type="GO" id="GO:0010181">
    <property type="term" value="F:FMN binding"/>
    <property type="evidence" value="ECO:0007669"/>
    <property type="project" value="InterPro"/>
</dbReference>
<evidence type="ECO:0000313" key="9">
    <source>
        <dbReference type="EMBL" id="TCK58512.1"/>
    </source>
</evidence>
<sequence length="210" mass="23034">MTDTTTIKPAHTQALTLAIFALIVALLVMLSNRWIGPLIKIQEHNDQLNKIQQVLPQSLYDNDPSKHEIKLTLADGQTVDYFLATKNGTPSAFIFNSIAQGYSGPIKLMIGIKPNGVLTGVRVLAHNETPGLGDKIEADKSNWILQFAGLSLKKPPESQWLVTKDGGHFSAFTGATITPRGVVKGIRQTLEMFRHNSTVFIHHKEVADGN</sequence>
<dbReference type="EMBL" id="SMGD01000011">
    <property type="protein sequence ID" value="TCK58512.1"/>
    <property type="molecule type" value="Genomic_DNA"/>
</dbReference>
<dbReference type="InterPro" id="IPR010209">
    <property type="entry name" value="Ion_transpt_RnfG/RsxG"/>
</dbReference>
<dbReference type="NCBIfam" id="TIGR01947">
    <property type="entry name" value="rnfG"/>
    <property type="match status" value="1"/>
</dbReference>
<comment type="function">
    <text evidence="6">Part of a membrane-bound complex that couples electron transfer with translocation of ions across the membrane.</text>
</comment>
<reference evidence="9 10" key="1">
    <citation type="submission" date="2019-03" db="EMBL/GenBank/DDBJ databases">
        <title>Genomic Encyclopedia of Type Strains, Phase IV (KMG-IV): sequencing the most valuable type-strain genomes for metagenomic binning, comparative biology and taxonomic classification.</title>
        <authorList>
            <person name="Goeker M."/>
        </authorList>
    </citation>
    <scope>NUCLEOTIDE SEQUENCE [LARGE SCALE GENOMIC DNA]</scope>
    <source>
        <strain evidence="9 10">DSM 18577</strain>
    </source>
</reference>
<evidence type="ECO:0000256" key="2">
    <source>
        <dbReference type="ARBA" id="ARBA00022553"/>
    </source>
</evidence>
<name>A0A4R1K390_9GAMM</name>
<accession>A0A4R1K390</accession>
<dbReference type="GO" id="GO:0022900">
    <property type="term" value="P:electron transport chain"/>
    <property type="evidence" value="ECO:0007669"/>
    <property type="project" value="UniProtKB-UniRule"/>
</dbReference>
<dbReference type="EC" id="7.-.-.-" evidence="6"/>
<keyword evidence="5 6" id="KW-0249">Electron transport</keyword>
<evidence type="ECO:0000313" key="10">
    <source>
        <dbReference type="Proteomes" id="UP000295565"/>
    </source>
</evidence>
<dbReference type="RefSeq" id="WP_131911485.1">
    <property type="nucleotide sequence ID" value="NZ_OU594967.1"/>
</dbReference>
<keyword evidence="4 6" id="KW-0288">FMN</keyword>
<dbReference type="PANTHER" id="PTHR36118:SF1">
    <property type="entry name" value="ION-TRANSLOCATING OXIDOREDUCTASE COMPLEX SUBUNIT G"/>
    <property type="match status" value="1"/>
</dbReference>
<comment type="caution">
    <text evidence="9">The sequence shown here is derived from an EMBL/GenBank/DDBJ whole genome shotgun (WGS) entry which is preliminary data.</text>
</comment>
<keyword evidence="1 6" id="KW-0813">Transport</keyword>
<dbReference type="AlphaFoldDB" id="A0A4R1K390"/>
<dbReference type="OrthoDB" id="9784165at2"/>
<dbReference type="NCBIfam" id="NF002519">
    <property type="entry name" value="PRK01908.1"/>
    <property type="match status" value="1"/>
</dbReference>
<keyword evidence="6" id="KW-1003">Cell membrane</keyword>
<keyword evidence="3 6" id="KW-0285">Flavoprotein</keyword>
<keyword evidence="10" id="KW-1185">Reference proteome</keyword>
<feature type="modified residue" description="FMN phosphoryl threonine" evidence="6">
    <location>
        <position position="176"/>
    </location>
</feature>
<comment type="subcellular location">
    <subcellularLocation>
        <location evidence="6">Cell inner membrane</location>
        <topology evidence="6">Single-pass membrane protein</topology>
    </subcellularLocation>
</comment>
<gene>
    <name evidence="6" type="primary">rnfG</name>
    <name evidence="9" type="ORF">EV690_0639</name>
</gene>
<dbReference type="Proteomes" id="UP000295565">
    <property type="component" value="Unassembled WGS sequence"/>
</dbReference>
<evidence type="ECO:0000256" key="6">
    <source>
        <dbReference type="HAMAP-Rule" id="MF_00479"/>
    </source>
</evidence>
<proteinExistence type="inferred from homology"/>
<feature type="transmembrane region" description="Helical" evidence="7">
    <location>
        <begin position="12"/>
        <end position="30"/>
    </location>
</feature>
<dbReference type="Pfam" id="PF04205">
    <property type="entry name" value="FMN_bind"/>
    <property type="match status" value="1"/>
</dbReference>
<dbReference type="HAMAP" id="MF_00479">
    <property type="entry name" value="RsxG_RnfG"/>
    <property type="match status" value="1"/>
</dbReference>
<dbReference type="GO" id="GO:0005886">
    <property type="term" value="C:plasma membrane"/>
    <property type="evidence" value="ECO:0007669"/>
    <property type="project" value="UniProtKB-SubCell"/>
</dbReference>
<protein>
    <recommendedName>
        <fullName evidence="6">Ion-translocating oxidoreductase complex subunit G</fullName>
        <ecNumber evidence="6">7.-.-.-</ecNumber>
    </recommendedName>
    <alternativeName>
        <fullName evidence="6">Rnf electron transport complex subunit G</fullName>
    </alternativeName>
</protein>